<evidence type="ECO:0000313" key="4">
    <source>
        <dbReference type="Proteomes" id="UP000008810"/>
    </source>
</evidence>
<gene>
    <name evidence="2" type="ORF">BRADI_4g27624v3</name>
</gene>
<reference evidence="2" key="2">
    <citation type="submission" date="2017-06" db="EMBL/GenBank/DDBJ databases">
        <title>WGS assembly of Brachypodium distachyon.</title>
        <authorList>
            <consortium name="The International Brachypodium Initiative"/>
            <person name="Lucas S."/>
            <person name="Harmon-Smith M."/>
            <person name="Lail K."/>
            <person name="Tice H."/>
            <person name="Grimwood J."/>
            <person name="Bruce D."/>
            <person name="Barry K."/>
            <person name="Shu S."/>
            <person name="Lindquist E."/>
            <person name="Wang M."/>
            <person name="Pitluck S."/>
            <person name="Vogel J.P."/>
            <person name="Garvin D.F."/>
            <person name="Mockler T.C."/>
            <person name="Schmutz J."/>
            <person name="Rokhsar D."/>
            <person name="Bevan M.W."/>
        </authorList>
    </citation>
    <scope>NUCLEOTIDE SEQUENCE</scope>
    <source>
        <strain evidence="2">Bd21</strain>
    </source>
</reference>
<evidence type="ECO:0000256" key="1">
    <source>
        <dbReference type="SAM" id="MobiDB-lite"/>
    </source>
</evidence>
<reference evidence="2 3" key="1">
    <citation type="journal article" date="2010" name="Nature">
        <title>Genome sequencing and analysis of the model grass Brachypodium distachyon.</title>
        <authorList>
            <consortium name="International Brachypodium Initiative"/>
        </authorList>
    </citation>
    <scope>NUCLEOTIDE SEQUENCE [LARGE SCALE GENOMIC DNA]</scope>
    <source>
        <strain evidence="2 3">Bd21</strain>
    </source>
</reference>
<organism evidence="2">
    <name type="scientific">Brachypodium distachyon</name>
    <name type="common">Purple false brome</name>
    <name type="synonym">Trachynia distachya</name>
    <dbReference type="NCBI Taxonomy" id="15368"/>
    <lineage>
        <taxon>Eukaryota</taxon>
        <taxon>Viridiplantae</taxon>
        <taxon>Streptophyta</taxon>
        <taxon>Embryophyta</taxon>
        <taxon>Tracheophyta</taxon>
        <taxon>Spermatophyta</taxon>
        <taxon>Magnoliopsida</taxon>
        <taxon>Liliopsida</taxon>
        <taxon>Poales</taxon>
        <taxon>Poaceae</taxon>
        <taxon>BOP clade</taxon>
        <taxon>Pooideae</taxon>
        <taxon>Stipodae</taxon>
        <taxon>Brachypodieae</taxon>
        <taxon>Brachypodium</taxon>
    </lineage>
</organism>
<proteinExistence type="predicted"/>
<dbReference type="EMBL" id="CM000883">
    <property type="protein sequence ID" value="PNT64328.1"/>
    <property type="molecule type" value="Genomic_DNA"/>
</dbReference>
<dbReference type="Proteomes" id="UP000008810">
    <property type="component" value="Chromosome 4"/>
</dbReference>
<name>A0A2K2CQK5_BRADI</name>
<dbReference type="InParanoid" id="A0A2K2CQK5"/>
<sequence length="125" mass="13484">MPRCSGFDLICDCEVSHCGVLSRWAPTCVSLLLSSSISLARPKQRRRRVGSGGRAERHSSGWMAGARSHRPQDGGCRGGAPLLPPALRYSASPWWPLTPTPSSGRRRAPLGDEAATTSEISWILC</sequence>
<dbReference type="Gramene" id="PNT64328">
    <property type="protein sequence ID" value="PNT64328"/>
    <property type="gene ID" value="BRADI_4g27624v3"/>
</dbReference>
<evidence type="ECO:0000313" key="3">
    <source>
        <dbReference type="EnsemblPlants" id="PNT64328"/>
    </source>
</evidence>
<feature type="region of interest" description="Disordered" evidence="1">
    <location>
        <begin position="40"/>
        <end position="79"/>
    </location>
</feature>
<dbReference type="AlphaFoldDB" id="A0A2K2CQK5"/>
<evidence type="ECO:0000313" key="2">
    <source>
        <dbReference type="EMBL" id="PNT64328.1"/>
    </source>
</evidence>
<reference evidence="3" key="3">
    <citation type="submission" date="2018-08" db="UniProtKB">
        <authorList>
            <consortium name="EnsemblPlants"/>
        </authorList>
    </citation>
    <scope>IDENTIFICATION</scope>
    <source>
        <strain evidence="3">cv. Bd21</strain>
    </source>
</reference>
<keyword evidence="4" id="KW-1185">Reference proteome</keyword>
<accession>A0A2K2CQK5</accession>
<protein>
    <submittedName>
        <fullName evidence="2 3">Uncharacterized protein</fullName>
    </submittedName>
</protein>
<dbReference type="EnsemblPlants" id="PNT64328">
    <property type="protein sequence ID" value="PNT64328"/>
    <property type="gene ID" value="BRADI_4g27624v3"/>
</dbReference>